<evidence type="ECO:0000256" key="3">
    <source>
        <dbReference type="ARBA" id="ARBA00022741"/>
    </source>
</evidence>
<dbReference type="CDD" id="cd07346">
    <property type="entry name" value="ABC_6TM_exporters"/>
    <property type="match status" value="1"/>
</dbReference>
<accession>A0ABS3LP19</accession>
<dbReference type="InterPro" id="IPR039421">
    <property type="entry name" value="Type_1_exporter"/>
</dbReference>
<feature type="transmembrane region" description="Helical" evidence="7">
    <location>
        <begin position="20"/>
        <end position="43"/>
    </location>
</feature>
<sequence>MRNIYRIITLIPEYRFRAVVILFTSAVIGLGGAIAPFIFRHIVNILADFSAMRIGPTQAARDAAIAVLGFLALRLALVGVSAWLEQASDALWRNTISTLRQRVFDSMTSLSIDFYGRTRAGDIMDRFGTVTTITMWLFQLSEGTLSAILQLLFGTVLLLFKAPLVGLIMALIVPLNLYLSVAEAGKTRSYKREWHRLIGVMAGLLGEMVSQITTVRSMAGETGIMSRFNAVQRHWWAVREVEQGVEQKSGVVINLINAVGSVSTVGWVTYGALQGRYSPGDILLVLTLTQAMIVSLQPIGRLINTTAEVDTAAERLVALLDERPTVTDRPDAAELTYIRSIAFCGVYFRYPDKAHNTLEDISFEITAGEHVALVGASGSGKSTIIRLLLRFYDPQQGRILINGQDIRTYTQASVRAAFGVVLQDVALFNDTIARNIGWCNPKASEADIESAARIAHADDFIRLLPEGYATVAGERGVHLSGGERQRIAIARAVLRDPGLVILDEATSALDSESERKVQDGLSHLMAGRMALIVAHRLGTIRNANRILVMNRGKIVESGDHGSLIAQPHGVYARLHALQSVL</sequence>
<feature type="transmembrane region" description="Helical" evidence="7">
    <location>
        <begin position="194"/>
        <end position="212"/>
    </location>
</feature>
<evidence type="ECO:0000256" key="7">
    <source>
        <dbReference type="SAM" id="Phobius"/>
    </source>
</evidence>
<evidence type="ECO:0000256" key="4">
    <source>
        <dbReference type="ARBA" id="ARBA00022840"/>
    </source>
</evidence>
<protein>
    <submittedName>
        <fullName evidence="10">ABC transporter ATP-binding protein</fullName>
    </submittedName>
</protein>
<dbReference type="InterPro" id="IPR003439">
    <property type="entry name" value="ABC_transporter-like_ATP-bd"/>
</dbReference>
<dbReference type="SMART" id="SM00382">
    <property type="entry name" value="AAA"/>
    <property type="match status" value="1"/>
</dbReference>
<evidence type="ECO:0000313" key="10">
    <source>
        <dbReference type="EMBL" id="MBO1329105.1"/>
    </source>
</evidence>
<dbReference type="Pfam" id="PF00664">
    <property type="entry name" value="ABC_membrane"/>
    <property type="match status" value="1"/>
</dbReference>
<feature type="domain" description="ABC transmembrane type-1" evidence="9">
    <location>
        <begin position="19"/>
        <end position="308"/>
    </location>
</feature>
<dbReference type="InterPro" id="IPR036640">
    <property type="entry name" value="ABC1_TM_sf"/>
</dbReference>
<dbReference type="PROSITE" id="PS50893">
    <property type="entry name" value="ABC_TRANSPORTER_2"/>
    <property type="match status" value="1"/>
</dbReference>
<keyword evidence="2 7" id="KW-0812">Transmembrane</keyword>
<keyword evidence="3" id="KW-0547">Nucleotide-binding</keyword>
<evidence type="ECO:0000313" key="11">
    <source>
        <dbReference type="Proteomes" id="UP000664399"/>
    </source>
</evidence>
<evidence type="ECO:0000256" key="1">
    <source>
        <dbReference type="ARBA" id="ARBA00004651"/>
    </source>
</evidence>
<dbReference type="PROSITE" id="PS00211">
    <property type="entry name" value="ABC_TRANSPORTER_1"/>
    <property type="match status" value="1"/>
</dbReference>
<feature type="transmembrane region" description="Helical" evidence="7">
    <location>
        <begin position="63"/>
        <end position="84"/>
    </location>
</feature>
<dbReference type="PROSITE" id="PS50929">
    <property type="entry name" value="ABC_TM1F"/>
    <property type="match status" value="1"/>
</dbReference>
<evidence type="ECO:0000256" key="6">
    <source>
        <dbReference type="ARBA" id="ARBA00023136"/>
    </source>
</evidence>
<dbReference type="Proteomes" id="UP000664399">
    <property type="component" value="Unassembled WGS sequence"/>
</dbReference>
<dbReference type="PANTHER" id="PTHR43394:SF1">
    <property type="entry name" value="ATP-BINDING CASSETTE SUB-FAMILY B MEMBER 10, MITOCHONDRIAL"/>
    <property type="match status" value="1"/>
</dbReference>
<evidence type="ECO:0000256" key="5">
    <source>
        <dbReference type="ARBA" id="ARBA00022989"/>
    </source>
</evidence>
<feature type="transmembrane region" description="Helical" evidence="7">
    <location>
        <begin position="136"/>
        <end position="158"/>
    </location>
</feature>
<dbReference type="Pfam" id="PF00005">
    <property type="entry name" value="ABC_tran"/>
    <property type="match status" value="1"/>
</dbReference>
<dbReference type="SUPFAM" id="SSF90123">
    <property type="entry name" value="ABC transporter transmembrane region"/>
    <property type="match status" value="1"/>
</dbReference>
<comment type="subcellular location">
    <subcellularLocation>
        <location evidence="1">Cell membrane</location>
        <topology evidence="1">Multi-pass membrane protein</topology>
    </subcellularLocation>
</comment>
<organism evidence="10 11">
    <name type="scientific">Acetobacter suratthaniensis</name>
    <dbReference type="NCBI Taxonomy" id="1502841"/>
    <lineage>
        <taxon>Bacteria</taxon>
        <taxon>Pseudomonadati</taxon>
        <taxon>Pseudomonadota</taxon>
        <taxon>Alphaproteobacteria</taxon>
        <taxon>Acetobacterales</taxon>
        <taxon>Acetobacteraceae</taxon>
        <taxon>Acetobacter</taxon>
    </lineage>
</organism>
<gene>
    <name evidence="10" type="ORF">J2D75_11550</name>
</gene>
<comment type="caution">
    <text evidence="10">The sequence shown here is derived from an EMBL/GenBank/DDBJ whole genome shotgun (WGS) entry which is preliminary data.</text>
</comment>
<keyword evidence="6 7" id="KW-0472">Membrane</keyword>
<dbReference type="GO" id="GO:0005524">
    <property type="term" value="F:ATP binding"/>
    <property type="evidence" value="ECO:0007669"/>
    <property type="project" value="UniProtKB-KW"/>
</dbReference>
<dbReference type="InterPro" id="IPR003593">
    <property type="entry name" value="AAA+_ATPase"/>
</dbReference>
<feature type="transmembrane region" description="Helical" evidence="7">
    <location>
        <begin position="164"/>
        <end position="182"/>
    </location>
</feature>
<dbReference type="Gene3D" id="1.20.1560.10">
    <property type="entry name" value="ABC transporter type 1, transmembrane domain"/>
    <property type="match status" value="1"/>
</dbReference>
<dbReference type="Gene3D" id="3.40.50.300">
    <property type="entry name" value="P-loop containing nucleotide triphosphate hydrolases"/>
    <property type="match status" value="1"/>
</dbReference>
<feature type="domain" description="ABC transporter" evidence="8">
    <location>
        <begin position="341"/>
        <end position="576"/>
    </location>
</feature>
<dbReference type="SUPFAM" id="SSF52540">
    <property type="entry name" value="P-loop containing nucleoside triphosphate hydrolases"/>
    <property type="match status" value="1"/>
</dbReference>
<dbReference type="InterPro" id="IPR027417">
    <property type="entry name" value="P-loop_NTPase"/>
</dbReference>
<dbReference type="EMBL" id="JAFVMG010000014">
    <property type="protein sequence ID" value="MBO1329105.1"/>
    <property type="molecule type" value="Genomic_DNA"/>
</dbReference>
<dbReference type="InterPro" id="IPR011527">
    <property type="entry name" value="ABC1_TM_dom"/>
</dbReference>
<evidence type="ECO:0000259" key="9">
    <source>
        <dbReference type="PROSITE" id="PS50929"/>
    </source>
</evidence>
<evidence type="ECO:0000259" key="8">
    <source>
        <dbReference type="PROSITE" id="PS50893"/>
    </source>
</evidence>
<dbReference type="InterPro" id="IPR017871">
    <property type="entry name" value="ABC_transporter-like_CS"/>
</dbReference>
<evidence type="ECO:0000256" key="2">
    <source>
        <dbReference type="ARBA" id="ARBA00022692"/>
    </source>
</evidence>
<keyword evidence="5 7" id="KW-1133">Transmembrane helix</keyword>
<dbReference type="RefSeq" id="WP_207854972.1">
    <property type="nucleotide sequence ID" value="NZ_JAFVMG010000014.1"/>
</dbReference>
<proteinExistence type="predicted"/>
<dbReference type="PANTHER" id="PTHR43394">
    <property type="entry name" value="ATP-DEPENDENT PERMEASE MDL1, MITOCHONDRIAL"/>
    <property type="match status" value="1"/>
</dbReference>
<reference evidence="10 11" key="1">
    <citation type="submission" date="2021-03" db="EMBL/GenBank/DDBJ databases">
        <title>The complete genome sequence of Acetobacter suratthaniensis TBRC 1719.</title>
        <authorList>
            <person name="Charoenyingcharoen P."/>
            <person name="Yukphan P."/>
        </authorList>
    </citation>
    <scope>NUCLEOTIDE SEQUENCE [LARGE SCALE GENOMIC DNA]</scope>
    <source>
        <strain evidence="10 11">TBRC 1719</strain>
    </source>
</reference>
<name>A0ABS3LP19_9PROT</name>
<keyword evidence="11" id="KW-1185">Reference proteome</keyword>
<keyword evidence="4 10" id="KW-0067">ATP-binding</keyword>